<dbReference type="FunFam" id="1.20.120.1110:FF:000002">
    <property type="entry name" value="Transcription initiation factor TFIID subunit 4B"/>
    <property type="match status" value="1"/>
</dbReference>
<evidence type="ECO:0000259" key="8">
    <source>
        <dbReference type="PROSITE" id="PS51119"/>
    </source>
</evidence>
<dbReference type="Pfam" id="PF07531">
    <property type="entry name" value="TAFH"/>
    <property type="match status" value="1"/>
</dbReference>
<feature type="region of interest" description="Disordered" evidence="7">
    <location>
        <begin position="602"/>
        <end position="636"/>
    </location>
</feature>
<name>A0A7L1R5Y4_9PASS</name>
<feature type="compositionally biased region" description="Basic and acidic residues" evidence="7">
    <location>
        <begin position="619"/>
        <end position="636"/>
    </location>
</feature>
<gene>
    <name evidence="9" type="primary">Taf4b</name>
    <name evidence="9" type="ORF">CISJUN_R04779</name>
</gene>
<dbReference type="PROSITE" id="PS51119">
    <property type="entry name" value="TAFH"/>
    <property type="match status" value="1"/>
</dbReference>
<dbReference type="CDD" id="cd08045">
    <property type="entry name" value="HFD_TAF4"/>
    <property type="match status" value="1"/>
</dbReference>
<dbReference type="GO" id="GO:0006357">
    <property type="term" value="P:regulation of transcription by RNA polymerase II"/>
    <property type="evidence" value="ECO:0007669"/>
    <property type="project" value="UniProtKB-ARBA"/>
</dbReference>
<dbReference type="GO" id="GO:0005669">
    <property type="term" value="C:transcription factor TFIID complex"/>
    <property type="evidence" value="ECO:0007669"/>
    <property type="project" value="InterPro"/>
</dbReference>
<dbReference type="FunFam" id="1.10.20.10:FF:000015">
    <property type="entry name" value="Transcription initiation factor TFIID subunit 4B"/>
    <property type="match status" value="1"/>
</dbReference>
<comment type="subcellular location">
    <subcellularLocation>
        <location evidence="1">Nucleus</location>
    </subcellularLocation>
</comment>
<reference evidence="9 10" key="1">
    <citation type="submission" date="2019-09" db="EMBL/GenBank/DDBJ databases">
        <title>Bird 10,000 Genomes (B10K) Project - Family phase.</title>
        <authorList>
            <person name="Zhang G."/>
        </authorList>
    </citation>
    <scope>NUCLEOTIDE SEQUENCE [LARGE SCALE GENOMIC DNA]</scope>
    <source>
        <strain evidence="9">B10K-DU-002-30</strain>
        <tissue evidence="9">Muscle</tissue>
    </source>
</reference>
<accession>A0A7L1R5Y4</accession>
<evidence type="ECO:0000256" key="5">
    <source>
        <dbReference type="ARBA" id="ARBA00023163"/>
    </source>
</evidence>
<feature type="domain" description="TAFH" evidence="8">
    <location>
        <begin position="145"/>
        <end position="242"/>
    </location>
</feature>
<comment type="similarity">
    <text evidence="2">Belongs to the TAF4 family.</text>
</comment>
<keyword evidence="6" id="KW-0539">Nucleus</keyword>
<proteinExistence type="inferred from homology"/>
<evidence type="ECO:0000256" key="7">
    <source>
        <dbReference type="SAM" id="MobiDB-lite"/>
    </source>
</evidence>
<dbReference type="InterPro" id="IPR037249">
    <property type="entry name" value="TAFH/NHR1_dom_sf"/>
</dbReference>
<evidence type="ECO:0000256" key="1">
    <source>
        <dbReference type="ARBA" id="ARBA00004123"/>
    </source>
</evidence>
<evidence type="ECO:0000313" key="9">
    <source>
        <dbReference type="EMBL" id="NXO31596.1"/>
    </source>
</evidence>
<dbReference type="GO" id="GO:0016251">
    <property type="term" value="F:RNA polymerase II general transcription initiation factor activity"/>
    <property type="evidence" value="ECO:0007669"/>
    <property type="project" value="TreeGrafter"/>
</dbReference>
<feature type="non-terminal residue" evidence="9">
    <location>
        <position position="1"/>
    </location>
</feature>
<keyword evidence="5" id="KW-0804">Transcription</keyword>
<keyword evidence="10" id="KW-1185">Reference proteome</keyword>
<dbReference type="PANTHER" id="PTHR15138">
    <property type="entry name" value="TRANSCRIPTION INITIATION FACTOR TFIID SUBUNIT 4"/>
    <property type="match status" value="1"/>
</dbReference>
<dbReference type="SMART" id="SM00549">
    <property type="entry name" value="TAFH"/>
    <property type="match status" value="1"/>
</dbReference>
<dbReference type="InterPro" id="IPR003894">
    <property type="entry name" value="TAFH_NHR1"/>
</dbReference>
<evidence type="ECO:0000256" key="6">
    <source>
        <dbReference type="ARBA" id="ARBA00023242"/>
    </source>
</evidence>
<evidence type="ECO:0000256" key="4">
    <source>
        <dbReference type="ARBA" id="ARBA00023015"/>
    </source>
</evidence>
<dbReference type="Pfam" id="PF05236">
    <property type="entry name" value="TAF4"/>
    <property type="match status" value="1"/>
</dbReference>
<feature type="non-terminal residue" evidence="9">
    <location>
        <position position="636"/>
    </location>
</feature>
<evidence type="ECO:0000256" key="2">
    <source>
        <dbReference type="ARBA" id="ARBA00006178"/>
    </source>
</evidence>
<dbReference type="GO" id="GO:0003677">
    <property type="term" value="F:DNA binding"/>
    <property type="evidence" value="ECO:0007669"/>
    <property type="project" value="TreeGrafter"/>
</dbReference>
<dbReference type="SUPFAM" id="SSF158553">
    <property type="entry name" value="TAFH domain-like"/>
    <property type="match status" value="1"/>
</dbReference>
<dbReference type="Proteomes" id="UP000546986">
    <property type="component" value="Unassembled WGS sequence"/>
</dbReference>
<dbReference type="Gene3D" id="1.10.20.10">
    <property type="entry name" value="Histone, subunit A"/>
    <property type="match status" value="1"/>
</dbReference>
<dbReference type="GO" id="GO:0046982">
    <property type="term" value="F:protein heterodimerization activity"/>
    <property type="evidence" value="ECO:0007669"/>
    <property type="project" value="InterPro"/>
</dbReference>
<dbReference type="InterPro" id="IPR009072">
    <property type="entry name" value="Histone-fold"/>
</dbReference>
<dbReference type="GO" id="GO:0006367">
    <property type="term" value="P:transcription initiation at RNA polymerase II promoter"/>
    <property type="evidence" value="ECO:0007669"/>
    <property type="project" value="TreeGrafter"/>
</dbReference>
<feature type="compositionally biased region" description="Basic and acidic residues" evidence="7">
    <location>
        <begin position="602"/>
        <end position="611"/>
    </location>
</feature>
<comment type="caution">
    <text evidence="9">The sequence shown here is derived from an EMBL/GenBank/DDBJ whole genome shotgun (WGS) entry which is preliminary data.</text>
</comment>
<dbReference type="PANTHER" id="PTHR15138:SF17">
    <property type="entry name" value="TRANSCRIPTION INITIATION FACTOR TFIID SUBUNIT 4B"/>
    <property type="match status" value="1"/>
</dbReference>
<evidence type="ECO:0000313" key="10">
    <source>
        <dbReference type="Proteomes" id="UP000546986"/>
    </source>
</evidence>
<dbReference type="Gene3D" id="1.20.120.1110">
    <property type="entry name" value="TAFH/NHR1 domain"/>
    <property type="match status" value="1"/>
</dbReference>
<keyword evidence="4" id="KW-0805">Transcription regulation</keyword>
<protein>
    <submittedName>
        <fullName evidence="9">TAF4B factor</fullName>
    </submittedName>
</protein>
<evidence type="ECO:0000256" key="3">
    <source>
        <dbReference type="ARBA" id="ARBA00022553"/>
    </source>
</evidence>
<dbReference type="AlphaFoldDB" id="A0A7L1R5Y4"/>
<sequence>GTVLIRSSNGHLMLVSQQAIAGAQNQTQNNTSVRPSVPTSTPAVRICAVQNSGTQLVKKIAAAPVKTLSQTTNAVVSTVQTPAVIQPAAATASVTTVTAVKPLSTGTPVKLPVTGPPAQAISQKAVSVKAEGTTVAQTSASTEMLENVKKCKNFLATLIKLASSGPQAPEMGQNVKNLVQNLLEAKIEPEEFTKKLYIELKSSPQPYLVPFLKKSMLALRQLMPNPQSFIQQCMEQPAPIQEVVSTCTSAAPAPSAAVATLAVATTALGAVKPTPAPVAVAAPPVLAAAPGSVAPVQAMRAVPSPAASVRTAAAPSSRPAAVQPGKLVLTSALPASLQSAKPLLVSTVASSATTPLQPLKPGIAAPIGIKISQPNSVVSQSVGAQQVVKVKQLVVQQPSGTIVKQVSTLPQPSVLTLQTPTEKKMPLNTLVQTNQFPAGSILKQITLPRNKILSLQASTVQKVKMKENGATSFREEDDLNDVTSMAGVNLHEENACILAANSELIGTVIHSCSDEPFLSLEALQSKILNIGKRHDIMELNSDVVSLISCATQERLRGLLEKLTVIARHRVSTHKGCDKYIVCSDTRAQLRFLEKLDHLEKQRKDEEEREMLLRAAKSRSNKEDPEQLRLKQKAKEV</sequence>
<dbReference type="EMBL" id="VXBR01011469">
    <property type="protein sequence ID" value="NXO31596.1"/>
    <property type="molecule type" value="Genomic_DNA"/>
</dbReference>
<dbReference type="InterPro" id="IPR045144">
    <property type="entry name" value="TAF4"/>
</dbReference>
<dbReference type="InterPro" id="IPR007900">
    <property type="entry name" value="TAF4_C"/>
</dbReference>
<organism evidence="9 10">
    <name type="scientific">Cisticola juncidis</name>
    <dbReference type="NCBI Taxonomy" id="52622"/>
    <lineage>
        <taxon>Eukaryota</taxon>
        <taxon>Metazoa</taxon>
        <taxon>Chordata</taxon>
        <taxon>Craniata</taxon>
        <taxon>Vertebrata</taxon>
        <taxon>Euteleostomi</taxon>
        <taxon>Archelosauria</taxon>
        <taxon>Archosauria</taxon>
        <taxon>Dinosauria</taxon>
        <taxon>Saurischia</taxon>
        <taxon>Theropoda</taxon>
        <taxon>Coelurosauria</taxon>
        <taxon>Aves</taxon>
        <taxon>Neognathae</taxon>
        <taxon>Neoaves</taxon>
        <taxon>Telluraves</taxon>
        <taxon>Australaves</taxon>
        <taxon>Passeriformes</taxon>
        <taxon>Sylvioidea</taxon>
        <taxon>Cisticolidae</taxon>
        <taxon>Cisticola</taxon>
    </lineage>
</organism>
<keyword evidence="3" id="KW-0597">Phosphoprotein</keyword>
<dbReference type="SUPFAM" id="SSF47113">
    <property type="entry name" value="Histone-fold"/>
    <property type="match status" value="1"/>
</dbReference>